<comment type="caution">
    <text evidence="1">The sequence shown here is derived from an EMBL/GenBank/DDBJ whole genome shotgun (WGS) entry which is preliminary data.</text>
</comment>
<gene>
    <name evidence="1" type="ORF">KIW84_064756</name>
</gene>
<protein>
    <submittedName>
        <fullName evidence="1">Uncharacterized protein</fullName>
    </submittedName>
</protein>
<accession>A0A9D4WDJ6</accession>
<organism evidence="1 2">
    <name type="scientific">Pisum sativum</name>
    <name type="common">Garden pea</name>
    <name type="synonym">Lathyrus oleraceus</name>
    <dbReference type="NCBI Taxonomy" id="3888"/>
    <lineage>
        <taxon>Eukaryota</taxon>
        <taxon>Viridiplantae</taxon>
        <taxon>Streptophyta</taxon>
        <taxon>Embryophyta</taxon>
        <taxon>Tracheophyta</taxon>
        <taxon>Spermatophyta</taxon>
        <taxon>Magnoliopsida</taxon>
        <taxon>eudicotyledons</taxon>
        <taxon>Gunneridae</taxon>
        <taxon>Pentapetalae</taxon>
        <taxon>rosids</taxon>
        <taxon>fabids</taxon>
        <taxon>Fabales</taxon>
        <taxon>Fabaceae</taxon>
        <taxon>Papilionoideae</taxon>
        <taxon>50 kb inversion clade</taxon>
        <taxon>NPAAA clade</taxon>
        <taxon>Hologalegina</taxon>
        <taxon>IRL clade</taxon>
        <taxon>Fabeae</taxon>
        <taxon>Lathyrus</taxon>
    </lineage>
</organism>
<dbReference type="AlphaFoldDB" id="A0A9D4WDJ6"/>
<name>A0A9D4WDJ6_PEA</name>
<proteinExistence type="predicted"/>
<dbReference type="EMBL" id="JAMSHJ010000006">
    <property type="protein sequence ID" value="KAI5399543.1"/>
    <property type="molecule type" value="Genomic_DNA"/>
</dbReference>
<keyword evidence="2" id="KW-1185">Reference proteome</keyword>
<sequence>MRGVPLASGIFSCSLCFFQTESTSQIFVTCEMTSSVWYRIFRWLGRYTVFHEHILTLFQMFRPSYGVLRIRGRLTMVCHAVVWSIWKSHNDIFFFRIFKDQEISGRQVHYLGLEMLSW</sequence>
<dbReference type="Proteomes" id="UP001058974">
    <property type="component" value="Chromosome 6"/>
</dbReference>
<reference evidence="1 2" key="1">
    <citation type="journal article" date="2022" name="Nat. Genet.">
        <title>Improved pea reference genome and pan-genome highlight genomic features and evolutionary characteristics.</title>
        <authorList>
            <person name="Yang T."/>
            <person name="Liu R."/>
            <person name="Luo Y."/>
            <person name="Hu S."/>
            <person name="Wang D."/>
            <person name="Wang C."/>
            <person name="Pandey M.K."/>
            <person name="Ge S."/>
            <person name="Xu Q."/>
            <person name="Li N."/>
            <person name="Li G."/>
            <person name="Huang Y."/>
            <person name="Saxena R.K."/>
            <person name="Ji Y."/>
            <person name="Li M."/>
            <person name="Yan X."/>
            <person name="He Y."/>
            <person name="Liu Y."/>
            <person name="Wang X."/>
            <person name="Xiang C."/>
            <person name="Varshney R.K."/>
            <person name="Ding H."/>
            <person name="Gao S."/>
            <person name="Zong X."/>
        </authorList>
    </citation>
    <scope>NUCLEOTIDE SEQUENCE [LARGE SCALE GENOMIC DNA]</scope>
    <source>
        <strain evidence="1 2">cv. Zhongwan 6</strain>
    </source>
</reference>
<dbReference type="Gramene" id="Psat06G0475600-T1">
    <property type="protein sequence ID" value="KAI5399543.1"/>
    <property type="gene ID" value="KIW84_064756"/>
</dbReference>
<evidence type="ECO:0000313" key="2">
    <source>
        <dbReference type="Proteomes" id="UP001058974"/>
    </source>
</evidence>
<evidence type="ECO:0000313" key="1">
    <source>
        <dbReference type="EMBL" id="KAI5399543.1"/>
    </source>
</evidence>